<keyword evidence="2" id="KW-0472">Membrane</keyword>
<keyword evidence="7" id="KW-1185">Reference proteome</keyword>
<dbReference type="Proteomes" id="UP000095606">
    <property type="component" value="Unassembled WGS sequence"/>
</dbReference>
<keyword evidence="2" id="KW-0812">Transmembrane</keyword>
<dbReference type="EMBL" id="CZAE01000006">
    <property type="protein sequence ID" value="CUP02406.1"/>
    <property type="molecule type" value="Genomic_DNA"/>
</dbReference>
<evidence type="ECO:0000313" key="6">
    <source>
        <dbReference type="Proteomes" id="UP000095606"/>
    </source>
</evidence>
<sequence>MRKIVLIFVTVVLPCLLCARNDDKSTDALLRQIDGIIKNRQTYGAEKEARIADLKKLLSEATSDEQRYGFCGRLFDEYRAYNLDSSYVYAQRKQNLASHMGKQDYLDDSAMNMAEVMGTTGMYKEALEQLGQIDKKTLPDYLYSYYYHLYRTIYGLMGDYAVTEKEKKAYYRMTDLYRDSLLQINASDSLGHVLVMADKCIVHAQYDEAIRMLMDYYGRPSMDEHSKAMITYTLSEGYRLKGDKKGQKHYLALSAIADLKSAVKEYVSLRKLASLVYEDGDIDRAYNYLKCSLEDATLCNARLRTLEISQVFPIIDQAYQLKAKRQQQEMKISLICISLLSIFLLVAVFFVYKQMKKVAAARREVLDTNTLLQELNEELHHSNSQLKEMNHTLSETNYIKEEYIGRYMDQCSTYLDKMDLYRRSLNKIAAAGKVEELYKAIKSSQFLEEELKEFYANFDMTFLQLFPNFVEEFNALLVEPMQPKAGELLNTELRIFALIRLGITDSTKIAQFLRYSVTTIYNYRTRVRNKALGERDEFEAKVMKIGKVEEKVAETEEKAARPE</sequence>
<reference evidence="5" key="2">
    <citation type="submission" date="2022-08" db="EMBL/GenBank/DDBJ databases">
        <title>Genome Sequencing of Bacteroides fragilis Group Isolates with Nanopore Technology.</title>
        <authorList>
            <person name="Tisza M.J."/>
            <person name="Smith D."/>
            <person name="Dekker J.P."/>
        </authorList>
    </citation>
    <scope>NUCLEOTIDE SEQUENCE</scope>
    <source>
        <strain evidence="5">BFG-527</strain>
    </source>
</reference>
<feature type="transmembrane region" description="Helical" evidence="2">
    <location>
        <begin position="332"/>
        <end position="352"/>
    </location>
</feature>
<name>A0A174JW29_9BACE</name>
<dbReference type="RefSeq" id="WP_055269269.1">
    <property type="nucleotide sequence ID" value="NZ_CABMFH010000004.1"/>
</dbReference>
<keyword evidence="2" id="KW-1133">Transmembrane helix</keyword>
<organism evidence="4 6">
    <name type="scientific">Bacteroides faecis</name>
    <dbReference type="NCBI Taxonomy" id="674529"/>
    <lineage>
        <taxon>Bacteria</taxon>
        <taxon>Pseudomonadati</taxon>
        <taxon>Bacteroidota</taxon>
        <taxon>Bacteroidia</taxon>
        <taxon>Bacteroidales</taxon>
        <taxon>Bacteroidaceae</taxon>
        <taxon>Bacteroides</taxon>
    </lineage>
</organism>
<feature type="coiled-coil region" evidence="1">
    <location>
        <begin position="358"/>
        <end position="392"/>
    </location>
</feature>
<feature type="domain" description="DUF6377" evidence="3">
    <location>
        <begin position="258"/>
        <end position="510"/>
    </location>
</feature>
<evidence type="ECO:0000256" key="1">
    <source>
        <dbReference type="SAM" id="Coils"/>
    </source>
</evidence>
<reference evidence="4 6" key="1">
    <citation type="submission" date="2015-09" db="EMBL/GenBank/DDBJ databases">
        <authorList>
            <consortium name="Pathogen Informatics"/>
        </authorList>
    </citation>
    <scope>NUCLEOTIDE SEQUENCE [LARGE SCALE GENOMIC DNA]</scope>
    <source>
        <strain evidence="4 6">2789STDY5834846</strain>
    </source>
</reference>
<evidence type="ECO:0000313" key="4">
    <source>
        <dbReference type="EMBL" id="CUP02406.1"/>
    </source>
</evidence>
<proteinExistence type="predicted"/>
<gene>
    <name evidence="4" type="ORF">ERS852461_01680</name>
    <name evidence="5" type="ORF">NXY30_04565</name>
</gene>
<protein>
    <submittedName>
        <fullName evidence="5">DUF6377 domain-containing protein</fullName>
    </submittedName>
    <submittedName>
        <fullName evidence="4">Regulatory protein</fullName>
    </submittedName>
</protein>
<evidence type="ECO:0000313" key="5">
    <source>
        <dbReference type="EMBL" id="UVQ75682.1"/>
    </source>
</evidence>
<dbReference type="AlphaFoldDB" id="A0A174JW29"/>
<dbReference type="Pfam" id="PF19904">
    <property type="entry name" value="DUF6377"/>
    <property type="match status" value="1"/>
</dbReference>
<evidence type="ECO:0000256" key="2">
    <source>
        <dbReference type="SAM" id="Phobius"/>
    </source>
</evidence>
<dbReference type="Proteomes" id="UP001060104">
    <property type="component" value="Chromosome"/>
</dbReference>
<accession>A0A3E5GIP6</accession>
<dbReference type="GeneID" id="69587925"/>
<dbReference type="InterPro" id="IPR045957">
    <property type="entry name" value="DUF6377"/>
</dbReference>
<accession>A0A174JW29</accession>
<dbReference type="EMBL" id="CP103141">
    <property type="protein sequence ID" value="UVQ75682.1"/>
    <property type="molecule type" value="Genomic_DNA"/>
</dbReference>
<keyword evidence="1" id="KW-0175">Coiled coil</keyword>
<evidence type="ECO:0000259" key="3">
    <source>
        <dbReference type="Pfam" id="PF19904"/>
    </source>
</evidence>
<evidence type="ECO:0000313" key="7">
    <source>
        <dbReference type="Proteomes" id="UP001060104"/>
    </source>
</evidence>